<dbReference type="AlphaFoldDB" id="A0A173SA80"/>
<gene>
    <name evidence="2" type="ORF">DW856_05965</name>
    <name evidence="3" type="ORF">DWZ31_12340</name>
    <name evidence="1" type="ORF">ERS852572_00827</name>
</gene>
<reference evidence="5 6" key="2">
    <citation type="submission" date="2018-08" db="EMBL/GenBank/DDBJ databases">
        <title>A genome reference for cultivated species of the human gut microbiota.</title>
        <authorList>
            <person name="Zou Y."/>
            <person name="Xue W."/>
            <person name="Luo G."/>
        </authorList>
    </citation>
    <scope>NUCLEOTIDE SEQUENCE [LARGE SCALE GENOMIC DNA]</scope>
    <source>
        <strain evidence="3 6">AF31-21AC</strain>
        <strain evidence="2 5">AM37-1AC</strain>
    </source>
</reference>
<evidence type="ECO:0000313" key="6">
    <source>
        <dbReference type="Proteomes" id="UP000283586"/>
    </source>
</evidence>
<dbReference type="Proteomes" id="UP000095350">
    <property type="component" value="Unassembled WGS sequence"/>
</dbReference>
<dbReference type="EMBL" id="QRQN01000015">
    <property type="protein sequence ID" value="RHN06595.1"/>
    <property type="molecule type" value="Genomic_DNA"/>
</dbReference>
<evidence type="ECO:0000313" key="5">
    <source>
        <dbReference type="Proteomes" id="UP000283513"/>
    </source>
</evidence>
<dbReference type="GeneID" id="61435171"/>
<dbReference type="OrthoDB" id="9810452at2"/>
<dbReference type="Proteomes" id="UP000283586">
    <property type="component" value="Unassembled WGS sequence"/>
</dbReference>
<dbReference type="SUPFAM" id="SSF81593">
    <property type="entry name" value="Nucleotidyltransferase substrate binding subunit/domain"/>
    <property type="match status" value="1"/>
</dbReference>
<name>A0A173SA80_9FIRM</name>
<proteinExistence type="predicted"/>
<accession>A0A173SA80</accession>
<evidence type="ECO:0000313" key="3">
    <source>
        <dbReference type="EMBL" id="RHN06595.1"/>
    </source>
</evidence>
<dbReference type="GO" id="GO:0016740">
    <property type="term" value="F:transferase activity"/>
    <property type="evidence" value="ECO:0007669"/>
    <property type="project" value="UniProtKB-KW"/>
</dbReference>
<evidence type="ECO:0000313" key="1">
    <source>
        <dbReference type="EMBL" id="CUM86198.1"/>
    </source>
</evidence>
<keyword evidence="1" id="KW-0808">Transferase</keyword>
<dbReference type="EMBL" id="CYXZ01000005">
    <property type="protein sequence ID" value="CUM86198.1"/>
    <property type="molecule type" value="Genomic_DNA"/>
</dbReference>
<organism evidence="1 4">
    <name type="scientific">Roseburia intestinalis</name>
    <dbReference type="NCBI Taxonomy" id="166486"/>
    <lineage>
        <taxon>Bacteria</taxon>
        <taxon>Bacillati</taxon>
        <taxon>Bacillota</taxon>
        <taxon>Clostridia</taxon>
        <taxon>Lachnospirales</taxon>
        <taxon>Lachnospiraceae</taxon>
        <taxon>Roseburia</taxon>
    </lineage>
</organism>
<evidence type="ECO:0000313" key="2">
    <source>
        <dbReference type="EMBL" id="RHC18492.1"/>
    </source>
</evidence>
<dbReference type="EMBL" id="QSHO01000004">
    <property type="protein sequence ID" value="RHC18492.1"/>
    <property type="molecule type" value="Genomic_DNA"/>
</dbReference>
<dbReference type="Gene3D" id="1.20.120.330">
    <property type="entry name" value="Nucleotidyltransferases domain 2"/>
    <property type="match status" value="1"/>
</dbReference>
<reference evidence="1 4" key="1">
    <citation type="submission" date="2015-09" db="EMBL/GenBank/DDBJ databases">
        <authorList>
            <consortium name="Pathogen Informatics"/>
        </authorList>
    </citation>
    <scope>NUCLEOTIDE SEQUENCE [LARGE SCALE GENOMIC DNA]</scope>
    <source>
        <strain evidence="1 4">2789STDY5834960</strain>
    </source>
</reference>
<sequence>MNRKIENFFSSLDTLHEASVTDYTQNKIVLSGCVNTFCLTFELSWKAMKYVLESEGVDKGRTGSPKLILMAALTRGLIEDENAWLRMLRLLNDESHHYNQDCAIELCRMIPELLPYFDDLKEKIIAFGYGE</sequence>
<dbReference type="PaxDb" id="166486-ERS852572_00827"/>
<evidence type="ECO:0000313" key="4">
    <source>
        <dbReference type="Proteomes" id="UP000095350"/>
    </source>
</evidence>
<dbReference type="InterPro" id="IPR010235">
    <property type="entry name" value="HepT"/>
</dbReference>
<protein>
    <submittedName>
        <fullName evidence="1">Nucleotidyltransferase substrate binding protein, HI0074 family</fullName>
    </submittedName>
    <submittedName>
        <fullName evidence="2">Toxin-antitoxin system, antitoxin component</fullName>
    </submittedName>
</protein>
<dbReference type="Proteomes" id="UP000283513">
    <property type="component" value="Unassembled WGS sequence"/>
</dbReference>
<dbReference type="STRING" id="166486.ERS852572_00827"/>
<dbReference type="Pfam" id="PF08780">
    <property type="entry name" value="NTase_sub_bind"/>
    <property type="match status" value="1"/>
</dbReference>
<dbReference type="NCBIfam" id="TIGR01987">
    <property type="entry name" value="HI0074"/>
    <property type="match status" value="1"/>
</dbReference>
<dbReference type="RefSeq" id="WP_006855251.1">
    <property type="nucleotide sequence ID" value="NZ_CABIYH010000005.1"/>
</dbReference>